<dbReference type="InterPro" id="IPR000914">
    <property type="entry name" value="SBP_5_dom"/>
</dbReference>
<reference evidence="7 8" key="1">
    <citation type="submission" date="2019-10" db="EMBL/GenBank/DDBJ databases">
        <title>Whole genome shotgun sequence of Acrocarpospora corrugata NBRC 13972.</title>
        <authorList>
            <person name="Ichikawa N."/>
            <person name="Kimura A."/>
            <person name="Kitahashi Y."/>
            <person name="Komaki H."/>
            <person name="Oguchi A."/>
        </authorList>
    </citation>
    <scope>NUCLEOTIDE SEQUENCE [LARGE SCALE GENOMIC DNA]</scope>
    <source>
        <strain evidence="7 8">NBRC 13972</strain>
    </source>
</reference>
<accession>A0A5M3W6Z6</accession>
<dbReference type="Gene3D" id="3.10.105.10">
    <property type="entry name" value="Dipeptide-binding Protein, Domain 3"/>
    <property type="match status" value="1"/>
</dbReference>
<feature type="compositionally biased region" description="Polar residues" evidence="5">
    <location>
        <begin position="1"/>
        <end position="13"/>
    </location>
</feature>
<comment type="similarity">
    <text evidence="2">Belongs to the bacterial solute-binding protein 5 family.</text>
</comment>
<keyword evidence="8" id="KW-1185">Reference proteome</keyword>
<comment type="caution">
    <text evidence="7">The sequence shown here is derived from an EMBL/GenBank/DDBJ whole genome shotgun (WGS) entry which is preliminary data.</text>
</comment>
<dbReference type="GO" id="GO:1904680">
    <property type="term" value="F:peptide transmembrane transporter activity"/>
    <property type="evidence" value="ECO:0007669"/>
    <property type="project" value="TreeGrafter"/>
</dbReference>
<feature type="domain" description="Solute-binding protein family 5" evidence="6">
    <location>
        <begin position="4"/>
        <end position="117"/>
    </location>
</feature>
<name>A0A5M3W6Z6_9ACTN</name>
<sequence length="210" mass="22761">MATGGQSKATGVTPQGLPDACDPAKLPSATAGLEKAKALLKEAGAENLTFTMSTYTTDPVLGQIAQIMQRIGVNMKIELTDEGTWANRVYVESPPNFEASMTWFAGYVDGAMVSKWWNPDTSLWNKAFMKTDPELNALIDKAAGDLPGPARAATFQQLCDRADTNAEMIPLATRPQYLAYRLDTLSPSIVASEGYGNPYRMVSAFRELGR</sequence>
<keyword evidence="4" id="KW-0732">Signal</keyword>
<protein>
    <recommendedName>
        <fullName evidence="6">Solute-binding protein family 5 domain-containing protein</fullName>
    </recommendedName>
</protein>
<dbReference type="RefSeq" id="WP_246239498.1">
    <property type="nucleotide sequence ID" value="NZ_BAAABN010000093.1"/>
</dbReference>
<evidence type="ECO:0000256" key="5">
    <source>
        <dbReference type="SAM" id="MobiDB-lite"/>
    </source>
</evidence>
<proteinExistence type="inferred from homology"/>
<dbReference type="Proteomes" id="UP000334990">
    <property type="component" value="Unassembled WGS sequence"/>
</dbReference>
<dbReference type="SUPFAM" id="SSF53850">
    <property type="entry name" value="Periplasmic binding protein-like II"/>
    <property type="match status" value="1"/>
</dbReference>
<evidence type="ECO:0000256" key="3">
    <source>
        <dbReference type="ARBA" id="ARBA00022448"/>
    </source>
</evidence>
<dbReference type="AlphaFoldDB" id="A0A5M3W6Z6"/>
<keyword evidence="3" id="KW-0813">Transport</keyword>
<evidence type="ECO:0000256" key="2">
    <source>
        <dbReference type="ARBA" id="ARBA00005695"/>
    </source>
</evidence>
<evidence type="ECO:0000313" key="7">
    <source>
        <dbReference type="EMBL" id="GES04805.1"/>
    </source>
</evidence>
<organism evidence="7 8">
    <name type="scientific">Acrocarpospora corrugata</name>
    <dbReference type="NCBI Taxonomy" id="35763"/>
    <lineage>
        <taxon>Bacteria</taxon>
        <taxon>Bacillati</taxon>
        <taxon>Actinomycetota</taxon>
        <taxon>Actinomycetes</taxon>
        <taxon>Streptosporangiales</taxon>
        <taxon>Streptosporangiaceae</taxon>
        <taxon>Acrocarpospora</taxon>
    </lineage>
</organism>
<evidence type="ECO:0000259" key="6">
    <source>
        <dbReference type="Pfam" id="PF00496"/>
    </source>
</evidence>
<feature type="region of interest" description="Disordered" evidence="5">
    <location>
        <begin position="1"/>
        <end position="20"/>
    </location>
</feature>
<dbReference type="EMBL" id="BLAD01000087">
    <property type="protein sequence ID" value="GES04805.1"/>
    <property type="molecule type" value="Genomic_DNA"/>
</dbReference>
<evidence type="ECO:0000256" key="1">
    <source>
        <dbReference type="ARBA" id="ARBA00004196"/>
    </source>
</evidence>
<dbReference type="GO" id="GO:0030313">
    <property type="term" value="C:cell envelope"/>
    <property type="evidence" value="ECO:0007669"/>
    <property type="project" value="UniProtKB-SubCell"/>
</dbReference>
<evidence type="ECO:0000256" key="4">
    <source>
        <dbReference type="ARBA" id="ARBA00022729"/>
    </source>
</evidence>
<dbReference type="Pfam" id="PF00496">
    <property type="entry name" value="SBP_bac_5"/>
    <property type="match status" value="1"/>
</dbReference>
<comment type="subcellular location">
    <subcellularLocation>
        <location evidence="1">Cell envelope</location>
    </subcellularLocation>
</comment>
<dbReference type="InterPro" id="IPR039424">
    <property type="entry name" value="SBP_5"/>
</dbReference>
<dbReference type="GO" id="GO:0015833">
    <property type="term" value="P:peptide transport"/>
    <property type="evidence" value="ECO:0007669"/>
    <property type="project" value="TreeGrafter"/>
</dbReference>
<evidence type="ECO:0000313" key="8">
    <source>
        <dbReference type="Proteomes" id="UP000334990"/>
    </source>
</evidence>
<gene>
    <name evidence="7" type="ORF">Acor_68730</name>
</gene>
<dbReference type="PANTHER" id="PTHR30290:SF10">
    <property type="entry name" value="PERIPLASMIC OLIGOPEPTIDE-BINDING PROTEIN-RELATED"/>
    <property type="match status" value="1"/>
</dbReference>
<dbReference type="PANTHER" id="PTHR30290">
    <property type="entry name" value="PERIPLASMIC BINDING COMPONENT OF ABC TRANSPORTER"/>
    <property type="match status" value="1"/>
</dbReference>